<protein>
    <submittedName>
        <fullName evidence="1">Uncharacterized protein</fullName>
    </submittedName>
</protein>
<dbReference type="EMBL" id="CAHR02000094">
    <property type="protein sequence ID" value="CCG82650.1"/>
    <property type="molecule type" value="Genomic_DNA"/>
</dbReference>
<name>R4XE03_TAPDE</name>
<evidence type="ECO:0000313" key="2">
    <source>
        <dbReference type="Proteomes" id="UP000013776"/>
    </source>
</evidence>
<organism evidence="1 2">
    <name type="scientific">Taphrina deformans (strain PYCC 5710 / ATCC 11124 / CBS 356.35 / IMI 108563 / JCM 9778 / NBRC 8474)</name>
    <name type="common">Peach leaf curl fungus</name>
    <name type="synonym">Lalaria deformans</name>
    <dbReference type="NCBI Taxonomy" id="1097556"/>
    <lineage>
        <taxon>Eukaryota</taxon>
        <taxon>Fungi</taxon>
        <taxon>Dikarya</taxon>
        <taxon>Ascomycota</taxon>
        <taxon>Taphrinomycotina</taxon>
        <taxon>Taphrinomycetes</taxon>
        <taxon>Taphrinales</taxon>
        <taxon>Taphrinaceae</taxon>
        <taxon>Taphrina</taxon>
    </lineage>
</organism>
<dbReference type="OrthoDB" id="4436466at2759"/>
<sequence>MSRIIARSLKIVGGTIAVASSVTVGSYLLTTRKTNIIVFPPTDIEVDSFSRLNPNGNPTLHDLATRRLPLNKLPQDIQDHVRNGSGQELTRRFCAGVWAGSVFSTQRDYLAQKYRHLPGREDQLWTTHSMLESEYEVGTKVVDHFEVVESECDHITMRCGDSPLNQAVRAADGLFTMSVVYLPESEEVEFRLRCIFWDGISERLDRLDSHATGPMPEWMVILHEIYTKLLMESSVRSLVDRN</sequence>
<proteinExistence type="predicted"/>
<gene>
    <name evidence="1" type="ORF">TAPDE_002744</name>
</gene>
<keyword evidence="2" id="KW-1185">Reference proteome</keyword>
<evidence type="ECO:0000313" key="1">
    <source>
        <dbReference type="EMBL" id="CCG82650.1"/>
    </source>
</evidence>
<dbReference type="STRING" id="1097556.R4XE03"/>
<comment type="caution">
    <text evidence="1">The sequence shown here is derived from an EMBL/GenBank/DDBJ whole genome shotgun (WGS) entry which is preliminary data.</text>
</comment>
<dbReference type="AlphaFoldDB" id="R4XE03"/>
<reference evidence="1 2" key="1">
    <citation type="journal article" date="2013" name="MBio">
        <title>Genome sequencing of the plant pathogen Taphrina deformans, the causal agent of peach leaf curl.</title>
        <authorList>
            <person name="Cisse O.H."/>
            <person name="Almeida J.M.G.C.F."/>
            <person name="Fonseca A."/>
            <person name="Kumar A.A."/>
            <person name="Salojaervi J."/>
            <person name="Overmyer K."/>
            <person name="Hauser P.M."/>
            <person name="Pagni M."/>
        </authorList>
    </citation>
    <scope>NUCLEOTIDE SEQUENCE [LARGE SCALE GENOMIC DNA]</scope>
    <source>
        <strain evidence="2">PYCC 5710 / ATCC 11124 / CBS 356.35 / IMI 108563 / JCM 9778 / NBRC 8474</strain>
    </source>
</reference>
<dbReference type="eggNOG" id="ENOG502S03T">
    <property type="taxonomic scope" value="Eukaryota"/>
</dbReference>
<dbReference type="Proteomes" id="UP000013776">
    <property type="component" value="Unassembled WGS sequence"/>
</dbReference>
<accession>R4XE03</accession>